<organism evidence="2 3">
    <name type="scientific">Neurospora intermedia</name>
    <dbReference type="NCBI Taxonomy" id="5142"/>
    <lineage>
        <taxon>Eukaryota</taxon>
        <taxon>Fungi</taxon>
        <taxon>Dikarya</taxon>
        <taxon>Ascomycota</taxon>
        <taxon>Pezizomycotina</taxon>
        <taxon>Sordariomycetes</taxon>
        <taxon>Sordariomycetidae</taxon>
        <taxon>Sordariales</taxon>
        <taxon>Sordariaceae</taxon>
        <taxon>Neurospora</taxon>
    </lineage>
</organism>
<keyword evidence="3" id="KW-1185">Reference proteome</keyword>
<proteinExistence type="predicted"/>
<evidence type="ECO:0000313" key="2">
    <source>
        <dbReference type="EMBL" id="KAL0476237.1"/>
    </source>
</evidence>
<name>A0ABR3DUD8_NEUIN</name>
<sequence>MSVQVFAIKSCCTSPCLPSYCCATVSHKKRVRWSAKNPLLAQSRRGNKVETGEGEEREETKQAAAQRGRSSDMG</sequence>
<evidence type="ECO:0000256" key="1">
    <source>
        <dbReference type="SAM" id="MobiDB-lite"/>
    </source>
</evidence>
<reference evidence="2 3" key="1">
    <citation type="submission" date="2023-09" db="EMBL/GenBank/DDBJ databases">
        <title>Multi-omics analysis of a traditional fermented food reveals byproduct-associated fungal strains for waste-to-food upcycling.</title>
        <authorList>
            <consortium name="Lawrence Berkeley National Laboratory"/>
            <person name="Rekdal V.M."/>
            <person name="Villalobos-Escobedo J.M."/>
            <person name="Rodriguez-Valeron N."/>
            <person name="Garcia M.O."/>
            <person name="Vasquez D.P."/>
            <person name="Damayanti I."/>
            <person name="Sorensen P.M."/>
            <person name="Baidoo E.E."/>
            <person name="De Carvalho A.C."/>
            <person name="Riley R."/>
            <person name="Lipzen A."/>
            <person name="He G."/>
            <person name="Yan M."/>
            <person name="Haridas S."/>
            <person name="Daum C."/>
            <person name="Yoshinaga Y."/>
            <person name="Ng V."/>
            <person name="Grigoriev I.V."/>
            <person name="Munk R."/>
            <person name="Nuraida L."/>
            <person name="Wijaya C.H."/>
            <person name="Morales P.-C."/>
            <person name="Keasling J.D."/>
        </authorList>
    </citation>
    <scope>NUCLEOTIDE SEQUENCE [LARGE SCALE GENOMIC DNA]</scope>
    <source>
        <strain evidence="2 3">FGSC 2613</strain>
    </source>
</reference>
<gene>
    <name evidence="2" type="ORF">QR685DRAFT_514847</name>
</gene>
<protein>
    <submittedName>
        <fullName evidence="2">Uncharacterized protein</fullName>
    </submittedName>
</protein>
<dbReference type="EMBL" id="JAVLET010000001">
    <property type="protein sequence ID" value="KAL0476237.1"/>
    <property type="molecule type" value="Genomic_DNA"/>
</dbReference>
<accession>A0ABR3DUD8</accession>
<dbReference type="Proteomes" id="UP001451303">
    <property type="component" value="Unassembled WGS sequence"/>
</dbReference>
<comment type="caution">
    <text evidence="2">The sequence shown here is derived from an EMBL/GenBank/DDBJ whole genome shotgun (WGS) entry which is preliminary data.</text>
</comment>
<evidence type="ECO:0000313" key="3">
    <source>
        <dbReference type="Proteomes" id="UP001451303"/>
    </source>
</evidence>
<feature type="region of interest" description="Disordered" evidence="1">
    <location>
        <begin position="36"/>
        <end position="74"/>
    </location>
</feature>